<dbReference type="Gene3D" id="3.80.10.10">
    <property type="entry name" value="Ribonuclease Inhibitor"/>
    <property type="match status" value="1"/>
</dbReference>
<dbReference type="AlphaFoldDB" id="A0A9P5VBZ9"/>
<reference evidence="1" key="1">
    <citation type="journal article" date="2020" name="Fungal Divers.">
        <title>Resolving the Mortierellaceae phylogeny through synthesis of multi-gene phylogenetics and phylogenomics.</title>
        <authorList>
            <person name="Vandepol N."/>
            <person name="Liber J."/>
            <person name="Desiro A."/>
            <person name="Na H."/>
            <person name="Kennedy M."/>
            <person name="Barry K."/>
            <person name="Grigoriev I.V."/>
            <person name="Miller A.N."/>
            <person name="O'Donnell K."/>
            <person name="Stajich J.E."/>
            <person name="Bonito G."/>
        </authorList>
    </citation>
    <scope>NUCLEOTIDE SEQUENCE</scope>
    <source>
        <strain evidence="1">NRRL 6426</strain>
    </source>
</reference>
<dbReference type="SUPFAM" id="SSF52047">
    <property type="entry name" value="RNI-like"/>
    <property type="match status" value="1"/>
</dbReference>
<dbReference type="EMBL" id="JAAAUQ010000316">
    <property type="protein sequence ID" value="KAF9151520.1"/>
    <property type="molecule type" value="Genomic_DNA"/>
</dbReference>
<dbReference type="Proteomes" id="UP000748756">
    <property type="component" value="Unassembled WGS sequence"/>
</dbReference>
<accession>A0A9P5VBZ9</accession>
<proteinExistence type="predicted"/>
<sequence>MDPLSRLPVECLQHILQLLDVNNDYSTLASLLTTNKCIASAVLPVLYRDPYRPAFHQRGPAYYCPVSYETLTRMLLGRLPVASLSKALNLALQLDPIDLPIITTTTTTTTTNSSLDYLTHIRHFSMKLPDAWEGCFLTSEFPPHLLAYIQSDEFDKLYNSNPFPSSIVYRFRTREKLLQKYYMAIIQLDALWCLVDPILEQLQTFVIPVFHLKRYLKAVGRFKSLEKVLFKMSEMFDDPFYDSMDAKARRPNNDEVLQDMVYFIREHARLFKNRLKSIDCLDSNAWQWMDWASVERMQHDFFRLIPPLSRPTHLACDNWPRFSAHPHSTDLTYVQEFDARRLPNSWDDITCSNQSFIQGCRGLKRLTVNDFRAGTFKWAVQEKRELERTNRSAEISNIFPRQGILSPNEVPQPLHPIQGLIPLERITILQPSVTCADDIDDIVFAFNQTLKHIKVRGQIHANQPKSTSIGQAWIDLPVLTCLSVELDTERLTVDPQLLSRCPNLTSLRLKDMTLNYSCQEIVACQPARLEHLDYLNLSGWAALTFDPMTLSSTTRLKTLKVRVRPWSFKNSTFTGFIPPMEELNGPYGIRIGSATTTPGSVPGVIRPRWTWDWQLPLLTRLHLSSEFAFLFEFKMLYGCPALECLRLDIFSATPGEHTRVVCEADLCMPTSSNISICVPLLSQLSLTGEWVIDNDIIPRFLPEMFPGLKELDLNGWNMTTFESLLKLFRAMPQKYNASVTLFLSDPVCPSLEDMERLGIIDRQPDSDDSADVLAVKLASYDGRVYYHVLTQQPE</sequence>
<name>A0A9P5VBZ9_9FUNG</name>
<evidence type="ECO:0000313" key="2">
    <source>
        <dbReference type="Proteomes" id="UP000748756"/>
    </source>
</evidence>
<evidence type="ECO:0008006" key="3">
    <source>
        <dbReference type="Google" id="ProtNLM"/>
    </source>
</evidence>
<keyword evidence="2" id="KW-1185">Reference proteome</keyword>
<dbReference type="OrthoDB" id="2408567at2759"/>
<dbReference type="InterPro" id="IPR032675">
    <property type="entry name" value="LRR_dom_sf"/>
</dbReference>
<comment type="caution">
    <text evidence="1">The sequence shown here is derived from an EMBL/GenBank/DDBJ whole genome shotgun (WGS) entry which is preliminary data.</text>
</comment>
<protein>
    <recommendedName>
        <fullName evidence="3">F-box domain-containing protein</fullName>
    </recommendedName>
</protein>
<organism evidence="1 2">
    <name type="scientific">Linnemannia schmuckeri</name>
    <dbReference type="NCBI Taxonomy" id="64567"/>
    <lineage>
        <taxon>Eukaryota</taxon>
        <taxon>Fungi</taxon>
        <taxon>Fungi incertae sedis</taxon>
        <taxon>Mucoromycota</taxon>
        <taxon>Mortierellomycotina</taxon>
        <taxon>Mortierellomycetes</taxon>
        <taxon>Mortierellales</taxon>
        <taxon>Mortierellaceae</taxon>
        <taxon>Linnemannia</taxon>
    </lineage>
</organism>
<gene>
    <name evidence="1" type="ORF">BG015_006565</name>
</gene>
<evidence type="ECO:0000313" key="1">
    <source>
        <dbReference type="EMBL" id="KAF9151520.1"/>
    </source>
</evidence>